<keyword evidence="1" id="KW-1133">Transmembrane helix</keyword>
<protein>
    <recommendedName>
        <fullName evidence="4">SAF domain-containing protein</fullName>
    </recommendedName>
</protein>
<evidence type="ECO:0000256" key="1">
    <source>
        <dbReference type="SAM" id="Phobius"/>
    </source>
</evidence>
<sequence>MTIKSWKERLQAHAGLVAFAMSALVFAILTLAKPHVSKTTVLVPVMKRFVAQGSRVRTSDIEWVSESQLHTVPMSHLTGFAKIPLFPGTIVAPADVGQFSAETVLVAVQPSNAVDARTAVPGGYVDVLVAANHFIKWQSGPLPVVSRSLADGSQASVEVAMRLRQALAYEQAENQGSVELVGFSS</sequence>
<keyword evidence="1" id="KW-0472">Membrane</keyword>
<keyword evidence="1" id="KW-0812">Transmembrane</keyword>
<evidence type="ECO:0000313" key="3">
    <source>
        <dbReference type="Proteomes" id="UP000241848"/>
    </source>
</evidence>
<comment type="caution">
    <text evidence="2">The sequence shown here is derived from an EMBL/GenBank/DDBJ whole genome shotgun (WGS) entry which is preliminary data.</text>
</comment>
<evidence type="ECO:0000313" key="2">
    <source>
        <dbReference type="EMBL" id="PSR21270.1"/>
    </source>
</evidence>
<evidence type="ECO:0008006" key="4">
    <source>
        <dbReference type="Google" id="ProtNLM"/>
    </source>
</evidence>
<accession>A0A2T2WGC4</accession>
<dbReference type="Proteomes" id="UP000241848">
    <property type="component" value="Unassembled WGS sequence"/>
</dbReference>
<gene>
    <name evidence="2" type="ORF">C7B45_11655</name>
</gene>
<reference evidence="2 3" key="1">
    <citation type="journal article" date="2014" name="BMC Genomics">
        <title>Comparison of environmental and isolate Sulfobacillus genomes reveals diverse carbon, sulfur, nitrogen, and hydrogen metabolisms.</title>
        <authorList>
            <person name="Justice N.B."/>
            <person name="Norman A."/>
            <person name="Brown C.T."/>
            <person name="Singh A."/>
            <person name="Thomas B.C."/>
            <person name="Banfield J.F."/>
        </authorList>
    </citation>
    <scope>NUCLEOTIDE SEQUENCE [LARGE SCALE GENOMIC DNA]</scope>
    <source>
        <strain evidence="2">AMDSBA3</strain>
    </source>
</reference>
<feature type="transmembrane region" description="Helical" evidence="1">
    <location>
        <begin position="12"/>
        <end position="32"/>
    </location>
</feature>
<organism evidence="2 3">
    <name type="scientific">Sulfobacillus acidophilus</name>
    <dbReference type="NCBI Taxonomy" id="53633"/>
    <lineage>
        <taxon>Bacteria</taxon>
        <taxon>Bacillati</taxon>
        <taxon>Bacillota</taxon>
        <taxon>Clostridia</taxon>
        <taxon>Eubacteriales</taxon>
        <taxon>Clostridiales Family XVII. Incertae Sedis</taxon>
        <taxon>Sulfobacillus</taxon>
    </lineage>
</organism>
<dbReference type="AlphaFoldDB" id="A0A2T2WGC4"/>
<dbReference type="EMBL" id="PXYV01000038">
    <property type="protein sequence ID" value="PSR21270.1"/>
    <property type="molecule type" value="Genomic_DNA"/>
</dbReference>
<name>A0A2T2WGC4_9FIRM</name>
<proteinExistence type="predicted"/>